<gene>
    <name evidence="2" type="ORF">SAMN06296429_106232</name>
</gene>
<name>A0A1W2AVI6_9MICO</name>
<dbReference type="EMBL" id="FWXN01000006">
    <property type="protein sequence ID" value="SMC64693.1"/>
    <property type="molecule type" value="Genomic_DNA"/>
</dbReference>
<dbReference type="OrthoDB" id="3726202at2"/>
<dbReference type="Pfam" id="PF22649">
    <property type="entry name" value="Cgl0159"/>
    <property type="match status" value="1"/>
</dbReference>
<dbReference type="RefSeq" id="WP_084451074.1">
    <property type="nucleotide sequence ID" value="NZ_CBDRLL010000006.1"/>
</dbReference>
<reference evidence="2 3" key="1">
    <citation type="submission" date="2017-04" db="EMBL/GenBank/DDBJ databases">
        <authorList>
            <person name="Afonso C.L."/>
            <person name="Miller P.J."/>
            <person name="Scott M.A."/>
            <person name="Spackman E."/>
            <person name="Goraichik I."/>
            <person name="Dimitrov K.M."/>
            <person name="Suarez D.L."/>
            <person name="Swayne D.E."/>
        </authorList>
    </citation>
    <scope>NUCLEOTIDE SEQUENCE [LARGE SCALE GENOMIC DNA]</scope>
    <source>
        <strain evidence="2 3">CGMCC 1.12511</strain>
    </source>
</reference>
<dbReference type="InterPro" id="IPR054574">
    <property type="entry name" value="Cgl0159_dom"/>
</dbReference>
<dbReference type="Proteomes" id="UP000192634">
    <property type="component" value="Unassembled WGS sequence"/>
</dbReference>
<accession>A0A1W2AVI6</accession>
<dbReference type="SUPFAM" id="SSF51569">
    <property type="entry name" value="Aldolase"/>
    <property type="match status" value="1"/>
</dbReference>
<proteinExistence type="predicted"/>
<dbReference type="InterPro" id="IPR013785">
    <property type="entry name" value="Aldolase_TIM"/>
</dbReference>
<dbReference type="AlphaFoldDB" id="A0A1W2AVI6"/>
<organism evidence="2 3">
    <name type="scientific">Janibacter indicus</name>
    <dbReference type="NCBI Taxonomy" id="857417"/>
    <lineage>
        <taxon>Bacteria</taxon>
        <taxon>Bacillati</taxon>
        <taxon>Actinomycetota</taxon>
        <taxon>Actinomycetes</taxon>
        <taxon>Micrococcales</taxon>
        <taxon>Intrasporangiaceae</taxon>
        <taxon>Janibacter</taxon>
    </lineage>
</organism>
<dbReference type="Gene3D" id="3.20.20.70">
    <property type="entry name" value="Aldolase class I"/>
    <property type="match status" value="1"/>
</dbReference>
<evidence type="ECO:0000259" key="1">
    <source>
        <dbReference type="Pfam" id="PF22649"/>
    </source>
</evidence>
<feature type="domain" description="Cgl0159-like" evidence="1">
    <location>
        <begin position="48"/>
        <end position="298"/>
    </location>
</feature>
<evidence type="ECO:0000313" key="2">
    <source>
        <dbReference type="EMBL" id="SMC64693.1"/>
    </source>
</evidence>
<protein>
    <recommendedName>
        <fullName evidence="1">Cgl0159-like domain-containing protein</fullName>
    </recommendedName>
</protein>
<evidence type="ECO:0000313" key="3">
    <source>
        <dbReference type="Proteomes" id="UP000192634"/>
    </source>
</evidence>
<sequence>MSTQPVTGATRPVAVDIADITGTRATDPGAIARGWAARTRRPLLADDGRMLLVAADHPARGALGVRGQAMAMASRSDLLRRLATALSRPGVDGVLGTPDVLDDLLLMGALEGKVAIGSMNRGGLQGSSFEFDDRFTGHTAAEIVARGIDGGKMLTRIDLDDPASVATLEASARAVTELAAHSTMAMVEPFWSTRRDGKVVNLLDPDSTIRSITVASGLGATSAYTWLKLPVVDELERVMDATTLPSLLLGGDPQGDPRDTYASWGRSLTLPQVRGLVVGRALLYPPDGDVATAVDIAADLVHGGAA</sequence>